<dbReference type="InterPro" id="IPR007313">
    <property type="entry name" value="FxsA"/>
</dbReference>
<proteinExistence type="predicted"/>
<evidence type="ECO:0000256" key="2">
    <source>
        <dbReference type="SAM" id="Phobius"/>
    </source>
</evidence>
<accession>A0A562NNL2</accession>
<dbReference type="Pfam" id="PF04186">
    <property type="entry name" value="FxsA"/>
    <property type="match status" value="1"/>
</dbReference>
<dbReference type="NCBIfam" id="NF008528">
    <property type="entry name" value="PRK11463.1-2"/>
    <property type="match status" value="1"/>
</dbReference>
<sequence>MRLLWLFVILLFVEIALFIQIGGLIGVLPTLALIVLSSFAGLWVMRTQGANAMGRLQRSLQDMGDPSAPMARGAMNMTAGMMLFLPGFFTSFLGLLLLIPPLQDLLMRRMAARVKVTRTGFGYSQQGPGADYVRPRRGSEWNDGVIDAEYTVTDDAPNDAGESPDDDAGTPPRRGNSGWTRH</sequence>
<dbReference type="Proteomes" id="UP000316225">
    <property type="component" value="Unassembled WGS sequence"/>
</dbReference>
<dbReference type="PANTHER" id="PTHR35335">
    <property type="entry name" value="UPF0716 PROTEIN FXSA"/>
    <property type="match status" value="1"/>
</dbReference>
<keyword evidence="2" id="KW-0812">Transmembrane</keyword>
<comment type="caution">
    <text evidence="3">The sequence shown here is derived from an EMBL/GenBank/DDBJ whole genome shotgun (WGS) entry which is preliminary data.</text>
</comment>
<evidence type="ECO:0000313" key="3">
    <source>
        <dbReference type="EMBL" id="TWI33336.1"/>
    </source>
</evidence>
<dbReference type="RefSeq" id="WP_145398283.1">
    <property type="nucleotide sequence ID" value="NZ_VLKU01000007.1"/>
</dbReference>
<reference evidence="3 4" key="1">
    <citation type="journal article" date="2015" name="Stand. Genomic Sci.">
        <title>Genomic Encyclopedia of Bacterial and Archaeal Type Strains, Phase III: the genomes of soil and plant-associated and newly described type strains.</title>
        <authorList>
            <person name="Whitman W.B."/>
            <person name="Woyke T."/>
            <person name="Klenk H.P."/>
            <person name="Zhou Y."/>
            <person name="Lilburn T.G."/>
            <person name="Beck B.J."/>
            <person name="De Vos P."/>
            <person name="Vandamme P."/>
            <person name="Eisen J.A."/>
            <person name="Garrity G."/>
            <person name="Hugenholtz P."/>
            <person name="Kyrpides N.C."/>
        </authorList>
    </citation>
    <scope>NUCLEOTIDE SEQUENCE [LARGE SCALE GENOMIC DNA]</scope>
    <source>
        <strain evidence="3 4">CGMCC 1.5364</strain>
    </source>
</reference>
<gene>
    <name evidence="3" type="ORF">IQ24_02477</name>
</gene>
<keyword evidence="4" id="KW-1185">Reference proteome</keyword>
<dbReference type="OrthoDB" id="9792788at2"/>
<evidence type="ECO:0000313" key="4">
    <source>
        <dbReference type="Proteomes" id="UP000316225"/>
    </source>
</evidence>
<keyword evidence="2" id="KW-1133">Transmembrane helix</keyword>
<dbReference type="PANTHER" id="PTHR35335:SF1">
    <property type="entry name" value="UPF0716 PROTEIN FXSA"/>
    <property type="match status" value="1"/>
</dbReference>
<feature type="region of interest" description="Disordered" evidence="1">
    <location>
        <begin position="149"/>
        <end position="182"/>
    </location>
</feature>
<feature type="transmembrane region" description="Helical" evidence="2">
    <location>
        <begin position="28"/>
        <end position="45"/>
    </location>
</feature>
<name>A0A562NNL2_9RHOB</name>
<keyword evidence="2" id="KW-0472">Membrane</keyword>
<dbReference type="AlphaFoldDB" id="A0A562NNL2"/>
<dbReference type="GO" id="GO:0016020">
    <property type="term" value="C:membrane"/>
    <property type="evidence" value="ECO:0007669"/>
    <property type="project" value="InterPro"/>
</dbReference>
<evidence type="ECO:0000256" key="1">
    <source>
        <dbReference type="SAM" id="MobiDB-lite"/>
    </source>
</evidence>
<dbReference type="EMBL" id="VLKU01000007">
    <property type="protein sequence ID" value="TWI33336.1"/>
    <property type="molecule type" value="Genomic_DNA"/>
</dbReference>
<feature type="transmembrane region" description="Helical" evidence="2">
    <location>
        <begin position="79"/>
        <end position="99"/>
    </location>
</feature>
<organism evidence="3 4">
    <name type="scientific">Paracoccus sulfuroxidans</name>
    <dbReference type="NCBI Taxonomy" id="384678"/>
    <lineage>
        <taxon>Bacteria</taxon>
        <taxon>Pseudomonadati</taxon>
        <taxon>Pseudomonadota</taxon>
        <taxon>Alphaproteobacteria</taxon>
        <taxon>Rhodobacterales</taxon>
        <taxon>Paracoccaceae</taxon>
        <taxon>Paracoccus</taxon>
    </lineage>
</organism>
<protein>
    <submittedName>
        <fullName evidence="3">UPF0716 protein FxsA</fullName>
    </submittedName>
</protein>